<feature type="compositionally biased region" description="Polar residues" evidence="1">
    <location>
        <begin position="32"/>
        <end position="41"/>
    </location>
</feature>
<dbReference type="AlphaFoldDB" id="A0A915EIM9"/>
<evidence type="ECO:0000313" key="3">
    <source>
        <dbReference type="WBParaSite" id="jg6296"/>
    </source>
</evidence>
<reference evidence="3" key="1">
    <citation type="submission" date="2022-11" db="UniProtKB">
        <authorList>
            <consortium name="WormBaseParasite"/>
        </authorList>
    </citation>
    <scope>IDENTIFICATION</scope>
</reference>
<feature type="compositionally biased region" description="Acidic residues" evidence="1">
    <location>
        <begin position="1"/>
        <end position="25"/>
    </location>
</feature>
<name>A0A915EIM9_9BILA</name>
<feature type="region of interest" description="Disordered" evidence="1">
    <location>
        <begin position="1"/>
        <end position="41"/>
    </location>
</feature>
<evidence type="ECO:0000256" key="1">
    <source>
        <dbReference type="SAM" id="MobiDB-lite"/>
    </source>
</evidence>
<dbReference type="Proteomes" id="UP000887574">
    <property type="component" value="Unplaced"/>
</dbReference>
<dbReference type="WBParaSite" id="jg6296">
    <property type="protein sequence ID" value="jg6296"/>
    <property type="gene ID" value="jg6296"/>
</dbReference>
<keyword evidence="2" id="KW-1185">Reference proteome</keyword>
<organism evidence="2 3">
    <name type="scientific">Ditylenchus dipsaci</name>
    <dbReference type="NCBI Taxonomy" id="166011"/>
    <lineage>
        <taxon>Eukaryota</taxon>
        <taxon>Metazoa</taxon>
        <taxon>Ecdysozoa</taxon>
        <taxon>Nematoda</taxon>
        <taxon>Chromadorea</taxon>
        <taxon>Rhabditida</taxon>
        <taxon>Tylenchina</taxon>
        <taxon>Tylenchomorpha</taxon>
        <taxon>Sphaerularioidea</taxon>
        <taxon>Anguinidae</taxon>
        <taxon>Anguininae</taxon>
        <taxon>Ditylenchus</taxon>
    </lineage>
</organism>
<sequence length="118" mass="12936">MEEDSDSNEADNDAYSDESDPEEAGEGIAGRQSGSLNGTTASAGFKIQGEHHFSNLCAYLPEYLSGRTKLDLNVINTFAITLHMCNEHSLRLVQEVDPETNLVLKDAMADFKIELAKQ</sequence>
<proteinExistence type="predicted"/>
<evidence type="ECO:0000313" key="2">
    <source>
        <dbReference type="Proteomes" id="UP000887574"/>
    </source>
</evidence>
<accession>A0A915EIM9</accession>
<protein>
    <submittedName>
        <fullName evidence="3">Condensin complex subunit 2</fullName>
    </submittedName>
</protein>